<protein>
    <recommendedName>
        <fullName evidence="1">COBRA C-terminal domain-containing protein</fullName>
    </recommendedName>
</protein>
<dbReference type="Proteomes" id="UP001642260">
    <property type="component" value="Unassembled WGS sequence"/>
</dbReference>
<organism evidence="2 3">
    <name type="scientific">Eruca vesicaria subsp. sativa</name>
    <name type="common">Garden rocket</name>
    <name type="synonym">Eruca sativa</name>
    <dbReference type="NCBI Taxonomy" id="29727"/>
    <lineage>
        <taxon>Eukaryota</taxon>
        <taxon>Viridiplantae</taxon>
        <taxon>Streptophyta</taxon>
        <taxon>Embryophyta</taxon>
        <taxon>Tracheophyta</taxon>
        <taxon>Spermatophyta</taxon>
        <taxon>Magnoliopsida</taxon>
        <taxon>eudicotyledons</taxon>
        <taxon>Gunneridae</taxon>
        <taxon>Pentapetalae</taxon>
        <taxon>rosids</taxon>
        <taxon>malvids</taxon>
        <taxon>Brassicales</taxon>
        <taxon>Brassicaceae</taxon>
        <taxon>Brassiceae</taxon>
        <taxon>Eruca</taxon>
    </lineage>
</organism>
<dbReference type="InterPro" id="IPR056900">
    <property type="entry name" value="COB_C"/>
</dbReference>
<feature type="domain" description="COBRA C-terminal" evidence="1">
    <location>
        <begin position="2"/>
        <end position="116"/>
    </location>
</feature>
<dbReference type="Pfam" id="PF25079">
    <property type="entry name" value="COB_C"/>
    <property type="match status" value="1"/>
</dbReference>
<name>A0ABC8LPH3_ERUVS</name>
<evidence type="ECO:0000259" key="1">
    <source>
        <dbReference type="Pfam" id="PF25079"/>
    </source>
</evidence>
<evidence type="ECO:0000313" key="3">
    <source>
        <dbReference type="Proteomes" id="UP001642260"/>
    </source>
</evidence>
<proteinExistence type="predicted"/>
<accession>A0ABC8LPH3</accession>
<gene>
    <name evidence="2" type="ORF">ERUC_LOCUS37793</name>
</gene>
<dbReference type="EMBL" id="CAKOAT010662931">
    <property type="protein sequence ID" value="CAH8385310.1"/>
    <property type="molecule type" value="Genomic_DNA"/>
</dbReference>
<keyword evidence="3" id="KW-1185">Reference proteome</keyword>
<sequence length="130" mass="14814">MAVPKKLPYPDNCGISLNWHVNSDYADGWSARVTLFNWEDNAVEDWFAAVGLGTRTTCLGYENVYLFNGIRVPPKNQTIFFQGVRGMNYLIGLTNGSNPARDPQVPGKMQSVISFKSIWEFEYCTRRWVP</sequence>
<comment type="caution">
    <text evidence="2">The sequence shown here is derived from an EMBL/GenBank/DDBJ whole genome shotgun (WGS) entry which is preliminary data.</text>
</comment>
<dbReference type="PANTHER" id="PTHR31052:SF14">
    <property type="entry name" value="COBRA-LIKE PROTEIN 11"/>
    <property type="match status" value="1"/>
</dbReference>
<dbReference type="AlphaFoldDB" id="A0ABC8LPH3"/>
<reference evidence="2 3" key="1">
    <citation type="submission" date="2022-03" db="EMBL/GenBank/DDBJ databases">
        <authorList>
            <person name="Macdonald S."/>
            <person name="Ahmed S."/>
            <person name="Newling K."/>
        </authorList>
    </citation>
    <scope>NUCLEOTIDE SEQUENCE [LARGE SCALE GENOMIC DNA]</scope>
</reference>
<evidence type="ECO:0000313" key="2">
    <source>
        <dbReference type="EMBL" id="CAH8385310.1"/>
    </source>
</evidence>
<dbReference type="PANTHER" id="PTHR31052">
    <property type="entry name" value="COBRA-LIKE PROTEIN 7"/>
    <property type="match status" value="1"/>
</dbReference>